<name>A0A4Q8D138_9GAMM</name>
<dbReference type="InterPro" id="IPR007897">
    <property type="entry name" value="PHB_accumulat"/>
</dbReference>
<reference evidence="4 5" key="1">
    <citation type="submission" date="2019-02" db="EMBL/GenBank/DDBJ databases">
        <title>Genomic Encyclopedia of Type Strains, Phase IV (KMG-IV): sequencing the most valuable type-strain genomes for metagenomic binning, comparative biology and taxonomic classification.</title>
        <authorList>
            <person name="Goeker M."/>
        </authorList>
    </citation>
    <scope>NUCLEOTIDE SEQUENCE [LARGE SCALE GENOMIC DNA]</scope>
    <source>
        <strain evidence="4 5">DSM 21056</strain>
    </source>
</reference>
<evidence type="ECO:0000259" key="3">
    <source>
        <dbReference type="Pfam" id="PF07879"/>
    </source>
</evidence>
<accession>A0A4Q8D138</accession>
<organism evidence="4 5">
    <name type="scientific">Spiribacter vilamensis</name>
    <dbReference type="NCBI Taxonomy" id="531306"/>
    <lineage>
        <taxon>Bacteria</taxon>
        <taxon>Pseudomonadati</taxon>
        <taxon>Pseudomonadota</taxon>
        <taxon>Gammaproteobacteria</taxon>
        <taxon>Chromatiales</taxon>
        <taxon>Ectothiorhodospiraceae</taxon>
        <taxon>Spiribacter</taxon>
    </lineage>
</organism>
<feature type="domain" description="PHA accumulation regulator DNA-binding N-terminal" evidence="3">
    <location>
        <begin position="6"/>
        <end position="65"/>
    </location>
</feature>
<gene>
    <name evidence="4" type="ORF">EV698_1336</name>
</gene>
<dbReference type="EMBL" id="SHLI01000001">
    <property type="protein sequence ID" value="RZU99059.1"/>
    <property type="molecule type" value="Genomic_DNA"/>
</dbReference>
<protein>
    <submittedName>
        <fullName evidence="4">Polyhydroxyalkanoate synthesis repressor PhaR</fullName>
    </submittedName>
</protein>
<dbReference type="NCBIfam" id="TIGR01848">
    <property type="entry name" value="PHA_reg_PhaR"/>
    <property type="match status" value="1"/>
</dbReference>
<evidence type="ECO:0000313" key="5">
    <source>
        <dbReference type="Proteomes" id="UP000292298"/>
    </source>
</evidence>
<keyword evidence="5" id="KW-1185">Reference proteome</keyword>
<evidence type="ECO:0000259" key="2">
    <source>
        <dbReference type="Pfam" id="PF05233"/>
    </source>
</evidence>
<evidence type="ECO:0000256" key="1">
    <source>
        <dbReference type="SAM" id="MobiDB-lite"/>
    </source>
</evidence>
<dbReference type="Pfam" id="PF07879">
    <property type="entry name" value="PHB_acc_N"/>
    <property type="match status" value="1"/>
</dbReference>
<dbReference type="AlphaFoldDB" id="A0A4Q8D138"/>
<sequence>MADKRLIKKYPNRRLYDTAISSYVTLEDVKALVLDGVDFEVTDAKTGTDLTRTILLQIISDQEEGGEPIFSSDLLAQIIRAYGGNMQSLLTSYLEKSMDLWADQQQALRERARTFMDASNPVQVLSQITDQNLSMWRQAMDRFRYDQNDSSSGKGSADGETGSESSSKGDDKPGDGKQGSGKR</sequence>
<evidence type="ECO:0000313" key="4">
    <source>
        <dbReference type="EMBL" id="RZU99059.1"/>
    </source>
</evidence>
<dbReference type="RefSeq" id="WP_130503319.1">
    <property type="nucleotide sequence ID" value="NZ_SHLI01000001.1"/>
</dbReference>
<proteinExistence type="predicted"/>
<dbReference type="InterPro" id="IPR012909">
    <property type="entry name" value="PHA_DNA-bd_N"/>
</dbReference>
<dbReference type="Pfam" id="PF05233">
    <property type="entry name" value="PHB_acc"/>
    <property type="match status" value="1"/>
</dbReference>
<feature type="domain" description="PHB accumulation regulatory" evidence="2">
    <location>
        <begin position="70"/>
        <end position="109"/>
    </location>
</feature>
<dbReference type="Proteomes" id="UP000292298">
    <property type="component" value="Unassembled WGS sequence"/>
</dbReference>
<dbReference type="GO" id="GO:0006355">
    <property type="term" value="P:regulation of DNA-templated transcription"/>
    <property type="evidence" value="ECO:0007669"/>
    <property type="project" value="InterPro"/>
</dbReference>
<dbReference type="InterPro" id="IPR010134">
    <property type="entry name" value="PHA_reg_PhaR"/>
</dbReference>
<comment type="caution">
    <text evidence="4">The sequence shown here is derived from an EMBL/GenBank/DDBJ whole genome shotgun (WGS) entry which is preliminary data.</text>
</comment>
<feature type="region of interest" description="Disordered" evidence="1">
    <location>
        <begin position="144"/>
        <end position="183"/>
    </location>
</feature>
<dbReference type="OrthoDB" id="9795345at2"/>